<feature type="compositionally biased region" description="Basic and acidic residues" evidence="5">
    <location>
        <begin position="1"/>
        <end position="12"/>
    </location>
</feature>
<feature type="transmembrane region" description="Helical" evidence="6">
    <location>
        <begin position="170"/>
        <end position="195"/>
    </location>
</feature>
<feature type="transmembrane region" description="Helical" evidence="6">
    <location>
        <begin position="305"/>
        <end position="326"/>
    </location>
</feature>
<dbReference type="EMBL" id="JBFXLQ010000019">
    <property type="protein sequence ID" value="KAL2867329.1"/>
    <property type="molecule type" value="Genomic_DNA"/>
</dbReference>
<feature type="transmembrane region" description="Helical" evidence="6">
    <location>
        <begin position="112"/>
        <end position="131"/>
    </location>
</feature>
<feature type="transmembrane region" description="Helical" evidence="6">
    <location>
        <begin position="46"/>
        <end position="65"/>
    </location>
</feature>
<dbReference type="PROSITE" id="PS50850">
    <property type="entry name" value="MFS"/>
    <property type="match status" value="1"/>
</dbReference>
<feature type="transmembrane region" description="Helical" evidence="6">
    <location>
        <begin position="269"/>
        <end position="285"/>
    </location>
</feature>
<evidence type="ECO:0000256" key="1">
    <source>
        <dbReference type="ARBA" id="ARBA00004141"/>
    </source>
</evidence>
<protein>
    <submittedName>
        <fullName evidence="8">Major facilitator superfamily domain-containing protein</fullName>
    </submittedName>
</protein>
<feature type="region of interest" description="Disordered" evidence="5">
    <location>
        <begin position="1"/>
        <end position="21"/>
    </location>
</feature>
<dbReference type="RefSeq" id="XP_070886308.1">
    <property type="nucleotide sequence ID" value="XM_071031177.1"/>
</dbReference>
<evidence type="ECO:0000259" key="7">
    <source>
        <dbReference type="PROSITE" id="PS50850"/>
    </source>
</evidence>
<evidence type="ECO:0000256" key="6">
    <source>
        <dbReference type="SAM" id="Phobius"/>
    </source>
</evidence>
<organism evidence="8 9">
    <name type="scientific">Aspergillus lucknowensis</name>
    <dbReference type="NCBI Taxonomy" id="176173"/>
    <lineage>
        <taxon>Eukaryota</taxon>
        <taxon>Fungi</taxon>
        <taxon>Dikarya</taxon>
        <taxon>Ascomycota</taxon>
        <taxon>Pezizomycotina</taxon>
        <taxon>Eurotiomycetes</taxon>
        <taxon>Eurotiomycetidae</taxon>
        <taxon>Eurotiales</taxon>
        <taxon>Aspergillaceae</taxon>
        <taxon>Aspergillus</taxon>
        <taxon>Aspergillus subgen. Nidulantes</taxon>
    </lineage>
</organism>
<feature type="transmembrane region" description="Helical" evidence="6">
    <location>
        <begin position="242"/>
        <end position="263"/>
    </location>
</feature>
<evidence type="ECO:0000256" key="5">
    <source>
        <dbReference type="SAM" id="MobiDB-lite"/>
    </source>
</evidence>
<dbReference type="Gene3D" id="1.20.1250.20">
    <property type="entry name" value="MFS general substrate transporter like domains"/>
    <property type="match status" value="2"/>
</dbReference>
<reference evidence="8 9" key="1">
    <citation type="submission" date="2024-07" db="EMBL/GenBank/DDBJ databases">
        <title>Section-level genome sequencing and comparative genomics of Aspergillus sections Usti and Cavernicolus.</title>
        <authorList>
            <consortium name="Lawrence Berkeley National Laboratory"/>
            <person name="Nybo J.L."/>
            <person name="Vesth T.C."/>
            <person name="Theobald S."/>
            <person name="Frisvad J.C."/>
            <person name="Larsen T.O."/>
            <person name="Kjaerboelling I."/>
            <person name="Rothschild-Mancinelli K."/>
            <person name="Lyhne E.K."/>
            <person name="Kogle M.E."/>
            <person name="Barry K."/>
            <person name="Clum A."/>
            <person name="Na H."/>
            <person name="Ledsgaard L."/>
            <person name="Lin J."/>
            <person name="Lipzen A."/>
            <person name="Kuo A."/>
            <person name="Riley R."/>
            <person name="Mondo S."/>
            <person name="Labutti K."/>
            <person name="Haridas S."/>
            <person name="Pangalinan J."/>
            <person name="Salamov A.A."/>
            <person name="Simmons B.A."/>
            <person name="Magnuson J.K."/>
            <person name="Chen J."/>
            <person name="Drula E."/>
            <person name="Henrissat B."/>
            <person name="Wiebenga A."/>
            <person name="Lubbers R.J."/>
            <person name="Gomes A.C."/>
            <person name="Macurrencykelacurrency M.R."/>
            <person name="Stajich J."/>
            <person name="Grigoriev I.V."/>
            <person name="Mortensen U.H."/>
            <person name="De Vries R.P."/>
            <person name="Baker S.E."/>
            <person name="Andersen M.R."/>
        </authorList>
    </citation>
    <scope>NUCLEOTIDE SEQUENCE [LARGE SCALE GENOMIC DNA]</scope>
    <source>
        <strain evidence="8 9">CBS 449.75</strain>
    </source>
</reference>
<evidence type="ECO:0000256" key="2">
    <source>
        <dbReference type="ARBA" id="ARBA00022692"/>
    </source>
</evidence>
<dbReference type="Proteomes" id="UP001610432">
    <property type="component" value="Unassembled WGS sequence"/>
</dbReference>
<keyword evidence="3 6" id="KW-1133">Transmembrane helix</keyword>
<dbReference type="InterPro" id="IPR020846">
    <property type="entry name" value="MFS_dom"/>
</dbReference>
<dbReference type="InterPro" id="IPR036259">
    <property type="entry name" value="MFS_trans_sf"/>
</dbReference>
<evidence type="ECO:0000313" key="8">
    <source>
        <dbReference type="EMBL" id="KAL2867329.1"/>
    </source>
</evidence>
<dbReference type="Pfam" id="PF07690">
    <property type="entry name" value="MFS_1"/>
    <property type="match status" value="1"/>
</dbReference>
<dbReference type="SUPFAM" id="SSF103473">
    <property type="entry name" value="MFS general substrate transporter"/>
    <property type="match status" value="1"/>
</dbReference>
<comment type="caution">
    <text evidence="8">The sequence shown here is derived from an EMBL/GenBank/DDBJ whole genome shotgun (WGS) entry which is preliminary data.</text>
</comment>
<comment type="subcellular location">
    <subcellularLocation>
        <location evidence="1">Membrane</location>
        <topology evidence="1">Multi-pass membrane protein</topology>
    </subcellularLocation>
</comment>
<keyword evidence="2 6" id="KW-0812">Transmembrane</keyword>
<feature type="transmembrane region" description="Helical" evidence="6">
    <location>
        <begin position="143"/>
        <end position="163"/>
    </location>
</feature>
<sequence>MASRQESDRNPTLEEALGDDEQTPLLRRNSVDSVTPHVPVSLRRGLAILLAMGALIFIQAINMSMMTTAQSQIATDLNAFGDTTWFNSAFLIAMSSVTPLSGRLTQVFTPRVYVLFSCVMLAIGLFITAAAPRLSVFLLGRALSGIGGGGLMITGVILTLDLVNQKRRAIFIGMVNFGMTFGVSVGAVLAGAIAPTLGWRLIFWVQAPMSLILGPVLFFAIPSHPHFEGDSKTKSLGQKLKNVDYAGALTLATSIFLLLFSLAAPEIPLTPIVLSLVLFVIFWIIESKFASEPIVPTEVLKAKSVLLTCLAALTAMTARWAVLFYSPTYAMVVRGWSPASAGLILTPTNAGFGVGGLLVGWLHIRHGESYYMSNVMVYLLFAFSNLFIFALSTQTSIVALYIGAVFLNGFMIGASMNYTFAHILYLTKPEVHYIVIALVGMARGFAGSFGSAIGGGFFQRQLKAGLEDGFARHGLSGEDGLIHKLLGSPALVEQLTGVEKDVAMQSYEHAIKSLLLGGFVIMIVATIAQAGTGWTPPPQETRVEDENHRED</sequence>
<keyword evidence="9" id="KW-1185">Reference proteome</keyword>
<evidence type="ECO:0000256" key="3">
    <source>
        <dbReference type="ARBA" id="ARBA00022989"/>
    </source>
</evidence>
<dbReference type="PANTHER" id="PTHR23501:SF6">
    <property type="entry name" value="MULTIDRUG TRANSPORTER, PUTATIVE (AFU_ORTHOLOGUE AFUA_3G14560)-RELATED"/>
    <property type="match status" value="1"/>
</dbReference>
<feature type="transmembrane region" description="Helical" evidence="6">
    <location>
        <begin position="370"/>
        <end position="391"/>
    </location>
</feature>
<evidence type="ECO:0000313" key="9">
    <source>
        <dbReference type="Proteomes" id="UP001610432"/>
    </source>
</evidence>
<keyword evidence="4 6" id="KW-0472">Membrane</keyword>
<feature type="transmembrane region" description="Helical" evidence="6">
    <location>
        <begin position="431"/>
        <end position="453"/>
    </location>
</feature>
<feature type="transmembrane region" description="Helical" evidence="6">
    <location>
        <begin position="85"/>
        <end position="105"/>
    </location>
</feature>
<gene>
    <name evidence="8" type="ORF">BJX67DRAFT_371989</name>
</gene>
<accession>A0ABR4LT70</accession>
<feature type="domain" description="Major facilitator superfamily (MFS) profile" evidence="7">
    <location>
        <begin position="48"/>
        <end position="541"/>
    </location>
</feature>
<dbReference type="GeneID" id="98146249"/>
<feature type="transmembrane region" description="Helical" evidence="6">
    <location>
        <begin position="201"/>
        <end position="221"/>
    </location>
</feature>
<feature type="transmembrane region" description="Helical" evidence="6">
    <location>
        <begin position="398"/>
        <end position="425"/>
    </location>
</feature>
<name>A0ABR4LT70_9EURO</name>
<evidence type="ECO:0000256" key="4">
    <source>
        <dbReference type="ARBA" id="ARBA00023136"/>
    </source>
</evidence>
<dbReference type="InterPro" id="IPR011701">
    <property type="entry name" value="MFS"/>
</dbReference>
<proteinExistence type="predicted"/>
<dbReference type="PANTHER" id="PTHR23501">
    <property type="entry name" value="MAJOR FACILITATOR SUPERFAMILY"/>
    <property type="match status" value="1"/>
</dbReference>